<reference evidence="3" key="1">
    <citation type="submission" date="2018-03" db="EMBL/GenBank/DDBJ databases">
        <authorList>
            <person name="Guldener U."/>
        </authorList>
    </citation>
    <scope>NUCLEOTIDE SEQUENCE</scope>
</reference>
<name>A0AAE8ST67_9PEZI</name>
<keyword evidence="2" id="KW-0812">Transmembrane</keyword>
<comment type="caution">
    <text evidence="3">The sequence shown here is derived from an EMBL/GenBank/DDBJ whole genome shotgun (WGS) entry which is preliminary data.</text>
</comment>
<feature type="transmembrane region" description="Helical" evidence="2">
    <location>
        <begin position="262"/>
        <end position="282"/>
    </location>
</feature>
<evidence type="ECO:0000313" key="4">
    <source>
        <dbReference type="Proteomes" id="UP001187682"/>
    </source>
</evidence>
<evidence type="ECO:0000313" key="3">
    <source>
        <dbReference type="EMBL" id="SPN99503.1"/>
    </source>
</evidence>
<feature type="region of interest" description="Disordered" evidence="1">
    <location>
        <begin position="361"/>
        <end position="391"/>
    </location>
</feature>
<dbReference type="Proteomes" id="UP001187682">
    <property type="component" value="Unassembled WGS sequence"/>
</dbReference>
<sequence>MRLPSIGGMWPGRAAPSGRGPEQPSMSEAPRAHSDPQPRERIRSRPHSTFGLQVAALVGRDRARSRDADNGVVGDEVQSPKTPEFQLGMPSLPSTRLQLPYLTRPMTTESAAPSPRPLTSSAEQPRSVPVPAEPLPTFTISDHSGSETSEETSGPWRVAATDARHGGSRSSSPSTETLGSERRILAPEEIYVRGAIVAGEGAVVGREDEQAQKRFLCCLPWIRSRRVRSQIVRCLVSGVVLIFLLAMYLALSLSKSLQNGEFTVLLILLILFTTIIFCHGLIRLCMSVMRPGRDDDDTSSRGPGLSAFVGFSLPRRPVRVLLARDEEAAGIESETTKLQPPAYGLWRESVRVDPNRLFWQRNQDAAPDEPSTSTETQSIHRPPSYASEDGVGYVVDAVPRSIAPTTDVPLPIHPSERGRLPNGVAAPW</sequence>
<feature type="compositionally biased region" description="Polar residues" evidence="1">
    <location>
        <begin position="370"/>
        <end position="379"/>
    </location>
</feature>
<accession>A0AAE8ST67</accession>
<evidence type="ECO:0000256" key="2">
    <source>
        <dbReference type="SAM" id="Phobius"/>
    </source>
</evidence>
<feature type="region of interest" description="Disordered" evidence="1">
    <location>
        <begin position="161"/>
        <end position="180"/>
    </location>
</feature>
<keyword evidence="4" id="KW-1185">Reference proteome</keyword>
<feature type="compositionally biased region" description="Basic and acidic residues" evidence="1">
    <location>
        <begin position="30"/>
        <end position="43"/>
    </location>
</feature>
<feature type="region of interest" description="Disordered" evidence="1">
    <location>
        <begin position="404"/>
        <end position="428"/>
    </location>
</feature>
<dbReference type="AlphaFoldDB" id="A0AAE8ST67"/>
<gene>
    <name evidence="3" type="ORF">DNG_02355</name>
</gene>
<feature type="compositionally biased region" description="Basic and acidic residues" evidence="1">
    <location>
        <begin position="59"/>
        <end position="69"/>
    </location>
</feature>
<feature type="region of interest" description="Disordered" evidence="1">
    <location>
        <begin position="1"/>
        <end position="94"/>
    </location>
</feature>
<organism evidence="3 4">
    <name type="scientific">Cephalotrichum gorgonifer</name>
    <dbReference type="NCBI Taxonomy" id="2041049"/>
    <lineage>
        <taxon>Eukaryota</taxon>
        <taxon>Fungi</taxon>
        <taxon>Dikarya</taxon>
        <taxon>Ascomycota</taxon>
        <taxon>Pezizomycotina</taxon>
        <taxon>Sordariomycetes</taxon>
        <taxon>Hypocreomycetidae</taxon>
        <taxon>Microascales</taxon>
        <taxon>Microascaceae</taxon>
        <taxon>Cephalotrichum</taxon>
    </lineage>
</organism>
<keyword evidence="2" id="KW-0472">Membrane</keyword>
<feature type="compositionally biased region" description="Polar residues" evidence="1">
    <location>
        <begin position="168"/>
        <end position="178"/>
    </location>
</feature>
<protein>
    <recommendedName>
        <fullName evidence="5">Transmembrane protein</fullName>
    </recommendedName>
</protein>
<feature type="transmembrane region" description="Helical" evidence="2">
    <location>
        <begin position="231"/>
        <end position="250"/>
    </location>
</feature>
<proteinExistence type="predicted"/>
<dbReference type="EMBL" id="ONZQ02000003">
    <property type="protein sequence ID" value="SPN99503.1"/>
    <property type="molecule type" value="Genomic_DNA"/>
</dbReference>
<evidence type="ECO:0000256" key="1">
    <source>
        <dbReference type="SAM" id="MobiDB-lite"/>
    </source>
</evidence>
<feature type="region of interest" description="Disordered" evidence="1">
    <location>
        <begin position="107"/>
        <end position="155"/>
    </location>
</feature>
<feature type="compositionally biased region" description="Polar residues" evidence="1">
    <location>
        <begin position="107"/>
        <end position="124"/>
    </location>
</feature>
<evidence type="ECO:0008006" key="5">
    <source>
        <dbReference type="Google" id="ProtNLM"/>
    </source>
</evidence>
<keyword evidence="2" id="KW-1133">Transmembrane helix</keyword>